<evidence type="ECO:0000313" key="2">
    <source>
        <dbReference type="EMBL" id="PNH21628.1"/>
    </source>
</evidence>
<reference evidence="2 3" key="1">
    <citation type="submission" date="2017-05" db="EMBL/GenBank/DDBJ databases">
        <authorList>
            <person name="Song R."/>
            <person name="Chenine A.L."/>
            <person name="Ruprecht R.M."/>
        </authorList>
    </citation>
    <scope>NUCLEOTIDE SEQUENCE [LARGE SCALE GENOMIC DNA]</scope>
    <source>
        <strain evidence="2 3">KA00229</strain>
    </source>
</reference>
<dbReference type="AlphaFoldDB" id="A0A2J8BA29"/>
<protein>
    <recommendedName>
        <fullName evidence="1">Schlafen AlbA-2 domain-containing protein</fullName>
    </recommendedName>
</protein>
<dbReference type="EMBL" id="NFMF01000007">
    <property type="protein sequence ID" value="PNH21628.1"/>
    <property type="molecule type" value="Genomic_DNA"/>
</dbReference>
<gene>
    <name evidence="2" type="ORF">CAL30_05220</name>
</gene>
<dbReference type="InterPro" id="IPR007421">
    <property type="entry name" value="Schlafen_AlbA_2_dom"/>
</dbReference>
<dbReference type="Proteomes" id="UP000242958">
    <property type="component" value="Unassembled WGS sequence"/>
</dbReference>
<sequence length="383" mass="45988">MVEKSKRQELIELLFKCLETKREDDFFDMKLKWHERIDDLIKDIICFSNTVHDRDCYIFFGINDDFEIIGLNNTEITKQADIVDTMSKLHFSGSERPSFEVNTISVNDKEIDVLVIFNNNKTPIFLEKPYGKMKAGCIYSREKDRNTPDNGNATFSQIEALWRKRFGLIKSKKDFLFSLLNNKNDWNEIYPEFYNVFMPEYRVKVIEEDDNRDRDEFYSYAMNNPSTSYYQIELMYNSNKLDNFQGVYLDSGRLFIPTARWGFIKDKMYPMETVCSYKYYIENSEEFKLLKFFYDPTNHEQKYAFSKILEIFLVFESVNEQVNFENYVEDNAEYLDKIYSAQKQYGYLEAPKGSPNYLKLEKYREALRYARSLKLMLEKWREK</sequence>
<comment type="caution">
    <text evidence="2">The sequence shown here is derived from an EMBL/GenBank/DDBJ whole genome shotgun (WGS) entry which is preliminary data.</text>
</comment>
<name>A0A2J8BA29_9FIRM</name>
<dbReference type="Gene3D" id="3.30.950.30">
    <property type="entry name" value="Schlafen, AAA domain"/>
    <property type="match status" value="1"/>
</dbReference>
<dbReference type="RefSeq" id="WP_102889526.1">
    <property type="nucleotide sequence ID" value="NZ_NFMF01000007.1"/>
</dbReference>
<evidence type="ECO:0000313" key="3">
    <source>
        <dbReference type="Proteomes" id="UP000242958"/>
    </source>
</evidence>
<dbReference type="Pfam" id="PF04326">
    <property type="entry name" value="SLFN_AlbA_2"/>
    <property type="match status" value="1"/>
</dbReference>
<organism evidence="2 3">
    <name type="scientific">Megasphaera hutchinsoni</name>
    <dbReference type="NCBI Taxonomy" id="1588748"/>
    <lineage>
        <taxon>Bacteria</taxon>
        <taxon>Bacillati</taxon>
        <taxon>Bacillota</taxon>
        <taxon>Negativicutes</taxon>
        <taxon>Veillonellales</taxon>
        <taxon>Veillonellaceae</taxon>
        <taxon>Megasphaera</taxon>
    </lineage>
</organism>
<proteinExistence type="predicted"/>
<accession>A0A2J8BA29</accession>
<dbReference type="InterPro" id="IPR038461">
    <property type="entry name" value="Schlafen_AlbA_2_dom_sf"/>
</dbReference>
<feature type="domain" description="Schlafen AlbA-2" evidence="1">
    <location>
        <begin position="23"/>
        <end position="147"/>
    </location>
</feature>
<evidence type="ECO:0000259" key="1">
    <source>
        <dbReference type="Pfam" id="PF04326"/>
    </source>
</evidence>